<comment type="caution">
    <text evidence="2">The sequence shown here is derived from an EMBL/GenBank/DDBJ whole genome shotgun (WGS) entry which is preliminary data.</text>
</comment>
<dbReference type="AlphaFoldDB" id="A0A1G1Z107"/>
<keyword evidence="1" id="KW-0472">Membrane</keyword>
<protein>
    <recommendedName>
        <fullName evidence="4">Rod shape-determining protein MreD</fullName>
    </recommendedName>
</protein>
<accession>A0A1G1Z107</accession>
<feature type="transmembrane region" description="Helical" evidence="1">
    <location>
        <begin position="28"/>
        <end position="44"/>
    </location>
</feature>
<organism evidence="2 3">
    <name type="scientific">Candidatus Colwellbacteria bacterium RIFCSPHIGHO2_12_FULL_43_12</name>
    <dbReference type="NCBI Taxonomy" id="1797688"/>
    <lineage>
        <taxon>Bacteria</taxon>
        <taxon>Candidatus Colwelliibacteriota</taxon>
    </lineage>
</organism>
<sequence length="140" mass="15705">MFLFTASLFILFLVSLFQLTNYAFVGPIKPDLALVLVIFLSFIYKDWIKRLILILLAAVIFKFGVGLELGNGLFIVSSLMGIITAEKLPGSPALNFITGVSIATLVMNITSFHVTTFLLELTYNLSTLLVYYLIYKLWPK</sequence>
<evidence type="ECO:0008006" key="4">
    <source>
        <dbReference type="Google" id="ProtNLM"/>
    </source>
</evidence>
<dbReference type="Proteomes" id="UP000178259">
    <property type="component" value="Unassembled WGS sequence"/>
</dbReference>
<feature type="transmembrane region" description="Helical" evidence="1">
    <location>
        <begin position="121"/>
        <end position="138"/>
    </location>
</feature>
<keyword evidence="1" id="KW-0812">Transmembrane</keyword>
<reference evidence="2 3" key="1">
    <citation type="journal article" date="2016" name="Nat. Commun.">
        <title>Thousands of microbial genomes shed light on interconnected biogeochemical processes in an aquifer system.</title>
        <authorList>
            <person name="Anantharaman K."/>
            <person name="Brown C.T."/>
            <person name="Hug L.A."/>
            <person name="Sharon I."/>
            <person name="Castelle C.J."/>
            <person name="Probst A.J."/>
            <person name="Thomas B.C."/>
            <person name="Singh A."/>
            <person name="Wilkins M.J."/>
            <person name="Karaoz U."/>
            <person name="Brodie E.L."/>
            <person name="Williams K.H."/>
            <person name="Hubbard S.S."/>
            <person name="Banfield J.F."/>
        </authorList>
    </citation>
    <scope>NUCLEOTIDE SEQUENCE [LARGE SCALE GENOMIC DNA]</scope>
</reference>
<gene>
    <name evidence="2" type="ORF">A3E61_00085</name>
</gene>
<name>A0A1G1Z107_9BACT</name>
<evidence type="ECO:0000313" key="3">
    <source>
        <dbReference type="Proteomes" id="UP000178259"/>
    </source>
</evidence>
<evidence type="ECO:0000313" key="2">
    <source>
        <dbReference type="EMBL" id="OGY58204.1"/>
    </source>
</evidence>
<proteinExistence type="predicted"/>
<dbReference type="EMBL" id="MHIW01000037">
    <property type="protein sequence ID" value="OGY58204.1"/>
    <property type="molecule type" value="Genomic_DNA"/>
</dbReference>
<feature type="transmembrane region" description="Helical" evidence="1">
    <location>
        <begin position="96"/>
        <end position="114"/>
    </location>
</feature>
<keyword evidence="1" id="KW-1133">Transmembrane helix</keyword>
<evidence type="ECO:0000256" key="1">
    <source>
        <dbReference type="SAM" id="Phobius"/>
    </source>
</evidence>
<feature type="transmembrane region" description="Helical" evidence="1">
    <location>
        <begin position="51"/>
        <end position="76"/>
    </location>
</feature>